<reference evidence="2" key="1">
    <citation type="submission" date="2021-02" db="EMBL/GenBank/DDBJ databases">
        <authorList>
            <person name="Dougan E. K."/>
            <person name="Rhodes N."/>
            <person name="Thang M."/>
            <person name="Chan C."/>
        </authorList>
    </citation>
    <scope>NUCLEOTIDE SEQUENCE</scope>
</reference>
<dbReference type="Proteomes" id="UP000649617">
    <property type="component" value="Unassembled WGS sequence"/>
</dbReference>
<name>A0A812N1U8_SYMPI</name>
<feature type="region of interest" description="Disordered" evidence="1">
    <location>
        <begin position="126"/>
        <end position="157"/>
    </location>
</feature>
<proteinExistence type="predicted"/>
<dbReference type="AlphaFoldDB" id="A0A812N1U8"/>
<feature type="compositionally biased region" description="Low complexity" evidence="1">
    <location>
        <begin position="134"/>
        <end position="143"/>
    </location>
</feature>
<accession>A0A812N1U8</accession>
<evidence type="ECO:0000256" key="1">
    <source>
        <dbReference type="SAM" id="MobiDB-lite"/>
    </source>
</evidence>
<comment type="caution">
    <text evidence="2">The sequence shown here is derived from an EMBL/GenBank/DDBJ whole genome shotgun (WGS) entry which is preliminary data.</text>
</comment>
<organism evidence="2 3">
    <name type="scientific">Symbiodinium pilosum</name>
    <name type="common">Dinoflagellate</name>
    <dbReference type="NCBI Taxonomy" id="2952"/>
    <lineage>
        <taxon>Eukaryota</taxon>
        <taxon>Sar</taxon>
        <taxon>Alveolata</taxon>
        <taxon>Dinophyceae</taxon>
        <taxon>Suessiales</taxon>
        <taxon>Symbiodiniaceae</taxon>
        <taxon>Symbiodinium</taxon>
    </lineage>
</organism>
<dbReference type="OrthoDB" id="272810at2759"/>
<protein>
    <submittedName>
        <fullName evidence="2">Vps13a protein</fullName>
    </submittedName>
</protein>
<sequence length="210" mass="22607">VHFGELAVRLLDDSKEDEEDEEVLRLFVHSTALTATVATGLDYRGKSSANLKVAGRLGGVEASHMKQDVIKIHASGSEVGAAQFALENKLEETCNVLSVLFHTAPLEVFFIPSMVPKLLDFVQPPEPMLPTEPSPKAAKTPKTPKSDMGSPASVLSRAAGKDSAVQQLLGKEGDVGQYADAAYDRVPDQVHFDVRLASPKIHLPVRDIGK</sequence>
<feature type="non-terminal residue" evidence="2">
    <location>
        <position position="1"/>
    </location>
</feature>
<keyword evidence="3" id="KW-1185">Reference proteome</keyword>
<evidence type="ECO:0000313" key="2">
    <source>
        <dbReference type="EMBL" id="CAE7284474.1"/>
    </source>
</evidence>
<feature type="non-terminal residue" evidence="2">
    <location>
        <position position="210"/>
    </location>
</feature>
<evidence type="ECO:0000313" key="3">
    <source>
        <dbReference type="Proteomes" id="UP000649617"/>
    </source>
</evidence>
<gene>
    <name evidence="2" type="primary">vps13a</name>
    <name evidence="2" type="ORF">SPIL2461_LOCUS6389</name>
</gene>
<dbReference type="EMBL" id="CAJNIZ010009587">
    <property type="protein sequence ID" value="CAE7284474.1"/>
    <property type="molecule type" value="Genomic_DNA"/>
</dbReference>